<dbReference type="Pfam" id="PF23359">
    <property type="entry name" value="Lsr2_DNA-bd"/>
    <property type="match status" value="1"/>
</dbReference>
<comment type="caution">
    <text evidence="5">The sequence shown here is derived from an EMBL/GenBank/DDBJ whole genome shotgun (WGS) entry which is preliminary data.</text>
</comment>
<feature type="region of interest" description="Disordered" evidence="3">
    <location>
        <begin position="576"/>
        <end position="603"/>
    </location>
</feature>
<gene>
    <name evidence="5" type="ORF">FHS36_006699</name>
</gene>
<dbReference type="RefSeq" id="WP_102917069.1">
    <property type="nucleotide sequence ID" value="NZ_JACHJF010000050.1"/>
</dbReference>
<dbReference type="OrthoDB" id="9803716at2"/>
<dbReference type="GO" id="GO:0016746">
    <property type="term" value="F:acyltransferase activity"/>
    <property type="evidence" value="ECO:0007669"/>
    <property type="project" value="InterPro"/>
</dbReference>
<accession>A0A7W8BGW5</accession>
<feature type="domain" description="Lsr2 DNA-binding" evidence="4">
    <location>
        <begin position="1910"/>
        <end position="1944"/>
    </location>
</feature>
<dbReference type="Gene3D" id="4.10.320.10">
    <property type="entry name" value="E3-binding domain"/>
    <property type="match status" value="1"/>
</dbReference>
<feature type="region of interest" description="Disordered" evidence="3">
    <location>
        <begin position="1767"/>
        <end position="1814"/>
    </location>
</feature>
<evidence type="ECO:0000313" key="5">
    <source>
        <dbReference type="EMBL" id="MBB5123219.1"/>
    </source>
</evidence>
<dbReference type="Proteomes" id="UP000528608">
    <property type="component" value="Unassembled WGS sequence"/>
</dbReference>
<evidence type="ECO:0000256" key="3">
    <source>
        <dbReference type="SAM" id="MobiDB-lite"/>
    </source>
</evidence>
<dbReference type="InterPro" id="IPR055370">
    <property type="entry name" value="Lsr2_DNA-bd"/>
</dbReference>
<feature type="compositionally biased region" description="Acidic residues" evidence="3">
    <location>
        <begin position="320"/>
        <end position="332"/>
    </location>
</feature>
<dbReference type="InterPro" id="IPR021944">
    <property type="entry name" value="DUF3560"/>
</dbReference>
<feature type="region of interest" description="Disordered" evidence="3">
    <location>
        <begin position="1538"/>
        <end position="1573"/>
    </location>
</feature>
<feature type="compositionally biased region" description="Basic and acidic residues" evidence="3">
    <location>
        <begin position="1909"/>
        <end position="1922"/>
    </location>
</feature>
<dbReference type="EMBL" id="JACHJF010000050">
    <property type="protein sequence ID" value="MBB5123219.1"/>
    <property type="molecule type" value="Genomic_DNA"/>
</dbReference>
<evidence type="ECO:0000313" key="6">
    <source>
        <dbReference type="Proteomes" id="UP000528608"/>
    </source>
</evidence>
<feature type="region of interest" description="Disordered" evidence="3">
    <location>
        <begin position="174"/>
        <end position="193"/>
    </location>
</feature>
<feature type="region of interest" description="Disordered" evidence="3">
    <location>
        <begin position="1889"/>
        <end position="1922"/>
    </location>
</feature>
<feature type="compositionally biased region" description="Low complexity" evidence="3">
    <location>
        <begin position="1538"/>
        <end position="1548"/>
    </location>
</feature>
<name>A0A7W8BGW5_STREU</name>
<keyword evidence="1" id="KW-0238">DNA-binding</keyword>
<feature type="region of interest" description="Disordered" evidence="3">
    <location>
        <begin position="674"/>
        <end position="703"/>
    </location>
</feature>
<dbReference type="Pfam" id="PF12083">
    <property type="entry name" value="DUF3560"/>
    <property type="match status" value="1"/>
</dbReference>
<dbReference type="InterPro" id="IPR036625">
    <property type="entry name" value="E3-bd_dom_sf"/>
</dbReference>
<reference evidence="5 6" key="1">
    <citation type="submission" date="2020-08" db="EMBL/GenBank/DDBJ databases">
        <title>Genomic Encyclopedia of Type Strains, Phase III (KMG-III): the genomes of soil and plant-associated and newly described type strains.</title>
        <authorList>
            <person name="Whitman W."/>
        </authorList>
    </citation>
    <scope>NUCLEOTIDE SEQUENCE [LARGE SCALE GENOMIC DNA]</scope>
    <source>
        <strain evidence="5 6">CECT 3259</strain>
    </source>
</reference>
<proteinExistence type="predicted"/>
<protein>
    <recommendedName>
        <fullName evidence="4">Lsr2 DNA-binding domain-containing protein</fullName>
    </recommendedName>
</protein>
<organism evidence="5 6">
    <name type="scientific">Streptomyces eurocidicus</name>
    <name type="common">Streptoverticillium eurocidicus</name>
    <dbReference type="NCBI Taxonomy" id="66423"/>
    <lineage>
        <taxon>Bacteria</taxon>
        <taxon>Bacillati</taxon>
        <taxon>Actinomycetota</taxon>
        <taxon>Actinomycetes</taxon>
        <taxon>Kitasatosporales</taxon>
        <taxon>Streptomycetaceae</taxon>
        <taxon>Streptomyces</taxon>
    </lineage>
</organism>
<evidence type="ECO:0000256" key="1">
    <source>
        <dbReference type="ARBA" id="ARBA00023125"/>
    </source>
</evidence>
<feature type="compositionally biased region" description="Low complexity" evidence="3">
    <location>
        <begin position="583"/>
        <end position="596"/>
    </location>
</feature>
<feature type="region of interest" description="Disordered" evidence="3">
    <location>
        <begin position="289"/>
        <end position="349"/>
    </location>
</feature>
<feature type="compositionally biased region" description="Basic and acidic residues" evidence="3">
    <location>
        <begin position="333"/>
        <end position="342"/>
    </location>
</feature>
<feature type="region of interest" description="Disordered" evidence="3">
    <location>
        <begin position="1166"/>
        <end position="1191"/>
    </location>
</feature>
<sequence>MQVMVTTPARHAMEGHGLTDAVLITDDRRKSVAYSVFCPATGRYSVITLDGRWVIPGEGDGHKTRGPVTSYVRKNMAVVRPEGLVILEPVRHNGGRYGRSGTCLRTLGVATRGTGFDCACGAVVTREAAHRDGWVIVGDGRGTHTVSYALDRSHERKFGTVTGEALDEVVVSGAPTEPEEETAPEVEGPKTTPGHVTVAMPNTTDHADPVTFKWSEGMDRWSVTASWRGMSFRVLRKGSKFHVSRNAERRVKGHGDMRTRRDVEAAMVAHVRERQALEAEALRQLAEAEQRNAPVWTSTLDKGPHKAPTRKRPEKVAAEWAEEVTFEEIDESDAPRMSEREATPGLTPAEAPIAQEAAVSEEQDRGLEPLCTVRLPNGVLGRVMSVEGETAKVSVSSAVPMDAITFAVADLERVEEIPRLYVTDDIVYVDGASYKVAKRLGTDRVLVFERGEDDEQRSFAVDEVTLAADMPPVGREQLAKRWWRYTFDGRVFTSTNLPDSLARGRLATLCNLTVDESGEMVGRCFGVLGPDSTIYWYAARPGVPAPGVSWWLDMKGEGTPLPPMTAEERAYMAAGPQEETARTAETQTQKTTTATAPEGKTGMSAPKVKDIFFRGAKGDERASLLEQTYEVEELAGEYLVHHIGSGEEVCHYVKGRPAMKRAILADAIKRGERKPGSVVAVPSPEPEPAVRSSELETGPEQSVSEYGWERYGQRFAVGDVVRSGHPRAHLDEATGRTGVVVEVSERGGGEQMTSVRWGKNPVSYPASAEKLVHVPVTVVERAEVLALPGGSSPETDVVDAELVDEEQPEGQERPQVVDLRGGREAKPLIQQVNGQCGSKADEGMWWVSAGGIITRHDHSAGPGSSMCETREDAEALAAWHLAGRVGPYPNDRHGAFAVLPSTVAVEWMTDFNEHEYRVTCAQCAHVDTVTGPLGHGRTAAKRRAEVRDRAIAAALDHAAQHAVPARTWGQSEPETAEESAELGSEFGNYRAEGPHRVSVVAAEGDGYGFTAVCEGATGCAHALWYAGKGDANQVAKNHARDVEDYRADPASWEMRAALLEGARAGLLAGGECAFSANSNEGPCLFLGLGGAPWEGGRTYRVMVEADEDGGALVEVFRYVADSPAVAAVRLAEGEHLGRVLDAVRAWDTAALAEPVQAAADGAEDCLAEGPAGSEAEDSAPVGTGEEGAEADITISHTRRDGTLVEGTSRGDGSAEVLKEHRFRWSRNLECWYLPHSRDKRADTWRINRAAEGLRAAGLTVAVTTDEDTRRTFAEAEAERLDRAEGRAERFAGRASRAAASSDASYERADQISERFHMGQPILVGHHSERRARRDQERMHSAMRKSVEEQKRAGYWADRARAAESYEQHRNDPGRTLRRIDKLEADRRGILRQRDGDPRNPWRKAPSEERRAELERLIEEIDEELAHWRGIIAQAEADGFKVWGPADFSRGDFVLYRGTWYEVLRVNPKTLTIPHILNSTDGGTAGAVGGNPVVSKASAAGTRVATWTWKAPYNDVSGRMPAEQTRAALAGEPIPAEAAETPADTAENPDQGPAGSGGQDSLAGSEAEDSAPADTAEIPGAEAAGAVPRNFPVADNEQTKESTVHMVGRRLRQVRPAREKLAGARQKAATFVRETLPPTVARLRAAGQQVAKTVQARVQKSARPAVPLYVPVEPKTPVVHPAPAPAPVAAALCDAHIARDGSHVDATEALTLGERSWGLCPEHAQRFGDLLEEKAVPLTLGGREWAVWSDHADSFAELLVEVLGEPGDRVTEDADNGDAPQEQGQEYGVDGQEQDDQPGEKSSEAQPAEPEQPSVMLVGEVPGYSWEDARDALRNAGYRVVGRADESTVLIICGQRAERNAIKLRDARQYGLPCMDVTAQGRFRDAVRAGEFEGGDPLPEPVRTASSGMSERERNDRIREWGKRQGYELKDRGRLPLNVRKAYELAHQPEAVAA</sequence>
<feature type="coiled-coil region" evidence="2">
    <location>
        <begin position="1403"/>
        <end position="1437"/>
    </location>
</feature>
<keyword evidence="2" id="KW-0175">Coiled coil</keyword>
<evidence type="ECO:0000256" key="2">
    <source>
        <dbReference type="SAM" id="Coils"/>
    </source>
</evidence>
<dbReference type="GO" id="GO:0003677">
    <property type="term" value="F:DNA binding"/>
    <property type="evidence" value="ECO:0007669"/>
    <property type="project" value="UniProtKB-KW"/>
</dbReference>
<evidence type="ECO:0000259" key="4">
    <source>
        <dbReference type="Pfam" id="PF23359"/>
    </source>
</evidence>